<name>A0A4Y8ALB7_9SPHI</name>
<proteinExistence type="predicted"/>
<reference evidence="2 3" key="1">
    <citation type="journal article" date="2016" name="Int. J. Syst. Evol. Microbiol.">
        <title>Proposal of Mucilaginibacter phyllosphaerae sp. nov. isolated from the phyllosphere of Galium album.</title>
        <authorList>
            <person name="Aydogan E.L."/>
            <person name="Busse H.J."/>
            <person name="Moser G."/>
            <person name="Muller C."/>
            <person name="Kampfer P."/>
            <person name="Glaeser S.P."/>
        </authorList>
    </citation>
    <scope>NUCLEOTIDE SEQUENCE [LARGE SCALE GENOMIC DNA]</scope>
    <source>
        <strain evidence="2 3">PP-F2FG21</strain>
    </source>
</reference>
<protein>
    <submittedName>
        <fullName evidence="2">Uncharacterized protein</fullName>
    </submittedName>
</protein>
<evidence type="ECO:0000313" key="3">
    <source>
        <dbReference type="Proteomes" id="UP000297248"/>
    </source>
</evidence>
<evidence type="ECO:0000313" key="4">
    <source>
        <dbReference type="Proteomes" id="UP000583101"/>
    </source>
</evidence>
<gene>
    <name evidence="2" type="ORF">E2R65_03310</name>
    <name evidence="1" type="ORF">GGR35_000327</name>
</gene>
<sequence>MNEYHQQAIHNKNFLECIKSNYPSKFYDWKITVIFYIAIHLLKALGKKRNTLIGESHYDIFNNFDPGRTAKPVTTIPPEIWTTYKRLYKYSKSSRYDGIANQSIRDLALKADYDEVVKLKAEYCQYMDSQHLRLV</sequence>
<dbReference type="EMBL" id="JACIEG010000001">
    <property type="protein sequence ID" value="MBB3967741.1"/>
    <property type="molecule type" value="Genomic_DNA"/>
</dbReference>
<dbReference type="Proteomes" id="UP000297248">
    <property type="component" value="Unassembled WGS sequence"/>
</dbReference>
<reference evidence="2" key="2">
    <citation type="submission" date="2019-03" db="EMBL/GenBank/DDBJ databases">
        <authorList>
            <person name="Yan Y.-Q."/>
            <person name="Du Z.-J."/>
        </authorList>
    </citation>
    <scope>NUCLEOTIDE SEQUENCE</scope>
    <source>
        <strain evidence="2">PP-F2FG21</strain>
    </source>
</reference>
<reference evidence="1 4" key="3">
    <citation type="submission" date="2020-08" db="EMBL/GenBank/DDBJ databases">
        <title>Genomic Encyclopedia of Type Strains, Phase IV (KMG-IV): sequencing the most valuable type-strain genomes for metagenomic binning, comparative biology and taxonomic classification.</title>
        <authorList>
            <person name="Goeker M."/>
        </authorList>
    </citation>
    <scope>NUCLEOTIDE SEQUENCE [LARGE SCALE GENOMIC DNA]</scope>
    <source>
        <strain evidence="1 4">DSM 100995</strain>
    </source>
</reference>
<dbReference type="RefSeq" id="WP_134335044.1">
    <property type="nucleotide sequence ID" value="NZ_BMCZ01000001.1"/>
</dbReference>
<evidence type="ECO:0000313" key="1">
    <source>
        <dbReference type="EMBL" id="MBB3967741.1"/>
    </source>
</evidence>
<dbReference type="EMBL" id="SNQG01000001">
    <property type="protein sequence ID" value="TEW69209.1"/>
    <property type="molecule type" value="Genomic_DNA"/>
</dbReference>
<organism evidence="2 3">
    <name type="scientific">Mucilaginibacter phyllosphaerae</name>
    <dbReference type="NCBI Taxonomy" id="1812349"/>
    <lineage>
        <taxon>Bacteria</taxon>
        <taxon>Pseudomonadati</taxon>
        <taxon>Bacteroidota</taxon>
        <taxon>Sphingobacteriia</taxon>
        <taxon>Sphingobacteriales</taxon>
        <taxon>Sphingobacteriaceae</taxon>
        <taxon>Mucilaginibacter</taxon>
    </lineage>
</organism>
<evidence type="ECO:0000313" key="2">
    <source>
        <dbReference type="EMBL" id="TEW69209.1"/>
    </source>
</evidence>
<dbReference type="AlphaFoldDB" id="A0A4Y8ALB7"/>
<dbReference type="Proteomes" id="UP000583101">
    <property type="component" value="Unassembled WGS sequence"/>
</dbReference>
<accession>A0A4Y8ALB7</accession>
<dbReference type="OrthoDB" id="795751at2"/>
<comment type="caution">
    <text evidence="2">The sequence shown here is derived from an EMBL/GenBank/DDBJ whole genome shotgun (WGS) entry which is preliminary data.</text>
</comment>
<keyword evidence="4" id="KW-1185">Reference proteome</keyword>